<evidence type="ECO:0000313" key="3">
    <source>
        <dbReference type="Proteomes" id="UP000715441"/>
    </source>
</evidence>
<dbReference type="RefSeq" id="WP_168519811.1">
    <property type="nucleotide sequence ID" value="NZ_JAAXLS010000027.1"/>
</dbReference>
<dbReference type="PANTHER" id="PTHR33990:SF2">
    <property type="entry name" value="PHNB-LIKE DOMAIN-CONTAINING PROTEIN"/>
    <property type="match status" value="1"/>
</dbReference>
<evidence type="ECO:0000313" key="2">
    <source>
        <dbReference type="EMBL" id="NKQ56779.1"/>
    </source>
</evidence>
<gene>
    <name evidence="2" type="ORF">HFP15_28300</name>
</gene>
<dbReference type="Pfam" id="PF06983">
    <property type="entry name" value="3-dmu-9_3-mt"/>
    <property type="match status" value="1"/>
</dbReference>
<dbReference type="PANTHER" id="PTHR33990">
    <property type="entry name" value="PROTEIN YJDN-RELATED"/>
    <property type="match status" value="1"/>
</dbReference>
<dbReference type="SUPFAM" id="SSF54593">
    <property type="entry name" value="Glyoxalase/Bleomycin resistance protein/Dihydroxybiphenyl dioxygenase"/>
    <property type="match status" value="1"/>
</dbReference>
<reference evidence="2 3" key="1">
    <citation type="submission" date="2020-04" db="EMBL/GenBank/DDBJ databases">
        <title>Novel species.</title>
        <authorList>
            <person name="Teo W.F.A."/>
            <person name="Lipun K."/>
            <person name="Srisuk N."/>
            <person name="Duangmal K."/>
        </authorList>
    </citation>
    <scope>NUCLEOTIDE SEQUENCE [LARGE SCALE GENOMIC DNA]</scope>
    <source>
        <strain evidence="2 3">K13G38</strain>
    </source>
</reference>
<comment type="caution">
    <text evidence="2">The sequence shown here is derived from an EMBL/GenBank/DDBJ whole genome shotgun (WGS) entry which is preliminary data.</text>
</comment>
<proteinExistence type="predicted"/>
<dbReference type="InterPro" id="IPR028973">
    <property type="entry name" value="PhnB-like"/>
</dbReference>
<sequence>MTTKPLITCLWFDGQAVDAAHFYADVFSDVKIGDTVLYPDGTPTPGQVMTIEFEINGQKFVGLNGGPQFKFNESISFQVFCDGQDEVDYYWNALTADGGEEGPCGWVKDKFGLSWQVIPEQFADYVTGPDPAGAQRATQAMFGMKKLDVEALRKAYEG</sequence>
<name>A0ABX1JBB1_9PSEU</name>
<dbReference type="Proteomes" id="UP000715441">
    <property type="component" value="Unassembled WGS sequence"/>
</dbReference>
<dbReference type="PIRSF" id="PIRSF021700">
    <property type="entry name" value="3_dmu_93_MTrfase"/>
    <property type="match status" value="1"/>
</dbReference>
<protein>
    <submittedName>
        <fullName evidence="2">VOC family protein</fullName>
    </submittedName>
</protein>
<accession>A0ABX1JBB1</accession>
<keyword evidence="3" id="KW-1185">Reference proteome</keyword>
<dbReference type="Gene3D" id="3.10.180.10">
    <property type="entry name" value="2,3-Dihydroxybiphenyl 1,2-Dioxygenase, domain 1"/>
    <property type="match status" value="1"/>
</dbReference>
<dbReference type="InterPro" id="IPR029068">
    <property type="entry name" value="Glyas_Bleomycin-R_OHBP_Dase"/>
</dbReference>
<evidence type="ECO:0000259" key="1">
    <source>
        <dbReference type="Pfam" id="PF06983"/>
    </source>
</evidence>
<dbReference type="InterPro" id="IPR009725">
    <property type="entry name" value="3_dmu_93_MTrfase"/>
</dbReference>
<feature type="domain" description="PhnB-like" evidence="1">
    <location>
        <begin position="6"/>
        <end position="118"/>
    </location>
</feature>
<organism evidence="2 3">
    <name type="scientific">Amycolatopsis acididurans</name>
    <dbReference type="NCBI Taxonomy" id="2724524"/>
    <lineage>
        <taxon>Bacteria</taxon>
        <taxon>Bacillati</taxon>
        <taxon>Actinomycetota</taxon>
        <taxon>Actinomycetes</taxon>
        <taxon>Pseudonocardiales</taxon>
        <taxon>Pseudonocardiaceae</taxon>
        <taxon>Amycolatopsis</taxon>
    </lineage>
</organism>
<dbReference type="EMBL" id="JAAXLS010000027">
    <property type="protein sequence ID" value="NKQ56779.1"/>
    <property type="molecule type" value="Genomic_DNA"/>
</dbReference>
<dbReference type="CDD" id="cd06588">
    <property type="entry name" value="PhnB_like"/>
    <property type="match status" value="1"/>
</dbReference>